<feature type="region of interest" description="Disordered" evidence="1">
    <location>
        <begin position="223"/>
        <end position="245"/>
    </location>
</feature>
<evidence type="ECO:0000313" key="2">
    <source>
        <dbReference type="EMBL" id="CPT46342.1"/>
    </source>
</evidence>
<dbReference type="AlphaFoldDB" id="A0AB33T7R2"/>
<gene>
    <name evidence="2" type="ORF">ERS075527_03459</name>
</gene>
<dbReference type="EMBL" id="CSUW01000008">
    <property type="protein sequence ID" value="CPT46342.1"/>
    <property type="molecule type" value="Genomic_DNA"/>
</dbReference>
<organism evidence="2 3">
    <name type="scientific">Mycobacteroides abscessus</name>
    <dbReference type="NCBI Taxonomy" id="36809"/>
    <lineage>
        <taxon>Bacteria</taxon>
        <taxon>Bacillati</taxon>
        <taxon>Actinomycetota</taxon>
        <taxon>Actinomycetes</taxon>
        <taxon>Mycobacteriales</taxon>
        <taxon>Mycobacteriaceae</taxon>
        <taxon>Mycobacteroides</taxon>
    </lineage>
</organism>
<comment type="caution">
    <text evidence="2">The sequence shown here is derived from an EMBL/GenBank/DDBJ whole genome shotgun (WGS) entry which is preliminary data.</text>
</comment>
<reference evidence="2 3" key="1">
    <citation type="submission" date="2015-03" db="EMBL/GenBank/DDBJ databases">
        <authorList>
            <consortium name="Pathogen Informatics"/>
            <person name="Murphy D."/>
        </authorList>
    </citation>
    <scope>NUCLEOTIDE SEQUENCE [LARGE SCALE GENOMIC DNA]</scope>
    <source>
        <strain evidence="2 3">PAP036</strain>
    </source>
</reference>
<feature type="compositionally biased region" description="Basic and acidic residues" evidence="1">
    <location>
        <begin position="233"/>
        <end position="245"/>
    </location>
</feature>
<dbReference type="Proteomes" id="UP000038487">
    <property type="component" value="Unassembled WGS sequence"/>
</dbReference>
<sequence length="245" mass="27147">MGTVQFDRVEPGGLGVAGGLRVLPRKRGELTGLQRAPAGRRVTGQTRRAHRLHPGVELRIDTALHTLMPELCGDHRSLPMHRIGDGRPPRQRISTGQPRHIRLPTGGIMRDEDALGDDEADTTSRATPIVGGHILSRHTTGRGRPRHRRHRESVGRCHRFDGEGLEKGRYVWSHVGHEVSNYAVTASIPDNVVNHVTKPQAPARVPGDRQRGPVVEHGMRRVPGQTHGVIPRPRFDHGDTSRRRA</sequence>
<feature type="region of interest" description="Disordered" evidence="1">
    <location>
        <begin position="81"/>
        <end position="125"/>
    </location>
</feature>
<evidence type="ECO:0000313" key="3">
    <source>
        <dbReference type="Proteomes" id="UP000038487"/>
    </source>
</evidence>
<proteinExistence type="predicted"/>
<accession>A0AB33T7R2</accession>
<evidence type="ECO:0000256" key="1">
    <source>
        <dbReference type="SAM" id="MobiDB-lite"/>
    </source>
</evidence>
<name>A0AB33T7R2_9MYCO</name>
<protein>
    <submittedName>
        <fullName evidence="2">Uncharacterized protein</fullName>
    </submittedName>
</protein>
<feature type="region of interest" description="Disordered" evidence="1">
    <location>
        <begin position="135"/>
        <end position="154"/>
    </location>
</feature>
<feature type="compositionally biased region" description="Basic residues" evidence="1">
    <location>
        <begin position="135"/>
        <end position="151"/>
    </location>
</feature>